<organism evidence="1 2">
    <name type="scientific">Paraburkholderia diazotrophica</name>
    <dbReference type="NCBI Taxonomy" id="667676"/>
    <lineage>
        <taxon>Bacteria</taxon>
        <taxon>Pseudomonadati</taxon>
        <taxon>Pseudomonadota</taxon>
        <taxon>Betaproteobacteria</taxon>
        <taxon>Burkholderiales</taxon>
        <taxon>Burkholderiaceae</taxon>
        <taxon>Paraburkholderia</taxon>
    </lineage>
</organism>
<dbReference type="Proteomes" id="UP000198866">
    <property type="component" value="Unassembled WGS sequence"/>
</dbReference>
<keyword evidence="2" id="KW-1185">Reference proteome</keyword>
<gene>
    <name evidence="1" type="ORF">SAMN05192539_105029</name>
</gene>
<dbReference type="AlphaFoldDB" id="A0A1H7EDB9"/>
<dbReference type="RefSeq" id="WP_177200591.1">
    <property type="nucleotide sequence ID" value="NZ_FNYE01000050.1"/>
</dbReference>
<reference evidence="2" key="1">
    <citation type="submission" date="2016-10" db="EMBL/GenBank/DDBJ databases">
        <authorList>
            <person name="Varghese N."/>
            <person name="Submissions S."/>
        </authorList>
    </citation>
    <scope>NUCLEOTIDE SEQUENCE [LARGE SCALE GENOMIC DNA]</scope>
    <source>
        <strain evidence="2">LMG 26031</strain>
    </source>
</reference>
<evidence type="ECO:0000313" key="1">
    <source>
        <dbReference type="EMBL" id="SEK11047.1"/>
    </source>
</evidence>
<sequence length="65" mass="6844">MSFTSSSNMVCATVSAMNAECAIAIAAISAFQATDDKQQQVAIVVVQSVPMLEIPADLEDPLRLT</sequence>
<dbReference type="EMBL" id="FNYE01000050">
    <property type="protein sequence ID" value="SEK11047.1"/>
    <property type="molecule type" value="Genomic_DNA"/>
</dbReference>
<accession>A0A1H7EDB9</accession>
<proteinExistence type="predicted"/>
<protein>
    <submittedName>
        <fullName evidence="1">Uncharacterized protein</fullName>
    </submittedName>
</protein>
<name>A0A1H7EDB9_9BURK</name>
<evidence type="ECO:0000313" key="2">
    <source>
        <dbReference type="Proteomes" id="UP000198866"/>
    </source>
</evidence>